<gene>
    <name evidence="3" type="ORF">A1Q1_02707</name>
</gene>
<evidence type="ECO:0000259" key="2">
    <source>
        <dbReference type="Pfam" id="PF17184"/>
    </source>
</evidence>
<dbReference type="GO" id="GO:0019988">
    <property type="term" value="P:charged-tRNA amino acid modification"/>
    <property type="evidence" value="ECO:0007669"/>
    <property type="project" value="InterPro"/>
</dbReference>
<dbReference type="RefSeq" id="XP_014179443.1">
    <property type="nucleotide sequence ID" value="XM_014323968.1"/>
</dbReference>
<dbReference type="InterPro" id="IPR033421">
    <property type="entry name" value="Rit1_DUSP-like"/>
</dbReference>
<dbReference type="PANTHER" id="PTHR31811">
    <property type="entry name" value="TRNA A64-2'-O-RIBOSYLPHOSPHATE TRANSFERASE"/>
    <property type="match status" value="1"/>
</dbReference>
<dbReference type="VEuPathDB" id="FungiDB:A1Q1_02707"/>
<dbReference type="GO" id="GO:0005737">
    <property type="term" value="C:cytoplasm"/>
    <property type="evidence" value="ECO:0007669"/>
    <property type="project" value="TreeGrafter"/>
</dbReference>
<evidence type="ECO:0000259" key="1">
    <source>
        <dbReference type="Pfam" id="PF04179"/>
    </source>
</evidence>
<dbReference type="GeneID" id="25986220"/>
<dbReference type="GO" id="GO:0043399">
    <property type="term" value="F:tRNA adenosine(64)-2'-O-ribosylphosphate transferase activity"/>
    <property type="evidence" value="ECO:0007669"/>
    <property type="project" value="InterPro"/>
</dbReference>
<name>J5QNJ6_TRIAS</name>
<reference evidence="3 4" key="1">
    <citation type="journal article" date="2012" name="Eukaryot. Cell">
        <title>Draft genome sequence of CBS 2479, the standard type strain of Trichosporon asahii.</title>
        <authorList>
            <person name="Yang R.Y."/>
            <person name="Li H.T."/>
            <person name="Zhu H."/>
            <person name="Zhou G.P."/>
            <person name="Wang M."/>
            <person name="Wang L."/>
        </authorList>
    </citation>
    <scope>NUCLEOTIDE SEQUENCE [LARGE SCALE GENOMIC DNA]</scope>
    <source>
        <strain evidence="4">ATCC 90039 / CBS 2479 / JCM 2466 / KCTC 7840 / NCYC 2677 / UAMH 7654</strain>
    </source>
</reference>
<dbReference type="OrthoDB" id="45256at2759"/>
<organism evidence="3 4">
    <name type="scientific">Trichosporon asahii var. asahii (strain ATCC 90039 / CBS 2479 / JCM 2466 / KCTC 7840 / NBRC 103889/ NCYC 2677 / UAMH 7654)</name>
    <name type="common">Yeast</name>
    <dbReference type="NCBI Taxonomy" id="1186058"/>
    <lineage>
        <taxon>Eukaryota</taxon>
        <taxon>Fungi</taxon>
        <taxon>Dikarya</taxon>
        <taxon>Basidiomycota</taxon>
        <taxon>Agaricomycotina</taxon>
        <taxon>Tremellomycetes</taxon>
        <taxon>Trichosporonales</taxon>
        <taxon>Trichosporonaceae</taxon>
        <taxon>Trichosporon</taxon>
    </lineage>
</organism>
<comment type="caution">
    <text evidence="3">The sequence shown here is derived from an EMBL/GenBank/DDBJ whole genome shotgun (WGS) entry which is preliminary data.</text>
</comment>
<dbReference type="PANTHER" id="PTHR31811:SF0">
    <property type="entry name" value="TRNA A64-2'-O-RIBOSYLPHOSPHATE TRANSFERASE"/>
    <property type="match status" value="1"/>
</dbReference>
<dbReference type="KEGG" id="tasa:A1Q1_02707"/>
<evidence type="ECO:0000313" key="3">
    <source>
        <dbReference type="EMBL" id="EJT48288.1"/>
    </source>
</evidence>
<accession>J5QNJ6</accession>
<dbReference type="Pfam" id="PF04179">
    <property type="entry name" value="Init_tRNA_PT"/>
    <property type="match status" value="1"/>
</dbReference>
<dbReference type="HOGENOM" id="CLU_027654_1_1_1"/>
<feature type="domain" description="Rit1 N-terminal" evidence="2">
    <location>
        <begin position="13"/>
        <end position="184"/>
    </location>
</feature>
<dbReference type="AlphaFoldDB" id="J5QNJ6"/>
<dbReference type="EMBL" id="ALBS01000207">
    <property type="protein sequence ID" value="EJT48288.1"/>
    <property type="molecule type" value="Genomic_DNA"/>
</dbReference>
<evidence type="ECO:0000313" key="4">
    <source>
        <dbReference type="Proteomes" id="UP000002748"/>
    </source>
</evidence>
<protein>
    <submittedName>
        <fullName evidence="3">Uncharacterized protein</fullName>
    </submittedName>
</protein>
<dbReference type="InterPro" id="IPR033449">
    <property type="entry name" value="Rit1_N"/>
</dbReference>
<dbReference type="Proteomes" id="UP000002748">
    <property type="component" value="Unassembled WGS sequence"/>
</dbReference>
<feature type="domain" description="Rit1 DUSP-like" evidence="1">
    <location>
        <begin position="361"/>
        <end position="397"/>
    </location>
</feature>
<dbReference type="InterPro" id="IPR007306">
    <property type="entry name" value="Rit1"/>
</dbReference>
<sequence length="403" mass="44829">MSDLKAVKKHAAQHDLFNRIHSIASDEQFVRNVAERWFNNRFKVVANQRCGTWYCDPSVRQSYAHVGLTAQTSSSVYAYFKSTDGHTLVGWHIGRILTCAELGLQLEKVKPAAGRMGREERWRMPDGLSKTVPIWCSVVNRAIALRRDLDDWDENIYLPAIVSPSERSQIEAKLDDWAEKLEGLKPALYHRHKKDLLSASRDELPPLVDNLVQDESVCAPLQALDLSEDSWARATQVDEAIALDLGKTTGKLAFEPPQVWVTVWVAEVRKPYSGPTIVPLSNGDAFFAVPCPRAEPKAYVVALRQLHSHVATSDRGVLLAPAMQGDLEGLPKPPTAKLDPAALSQARKVIIPVAVTLMCRDDSVVDKSVIADRLHRLVALWPDGNPPRAALKRVNDFFMSAGR</sequence>
<dbReference type="Pfam" id="PF17184">
    <property type="entry name" value="Rit1_C"/>
    <property type="match status" value="1"/>
</dbReference>
<proteinExistence type="predicted"/>